<keyword evidence="4" id="KW-0560">Oxidoreductase</keyword>
<evidence type="ECO:0000256" key="4">
    <source>
        <dbReference type="RuleBase" id="RU003682"/>
    </source>
</evidence>
<evidence type="ECO:0000313" key="6">
    <source>
        <dbReference type="EMBL" id="PWA62597.1"/>
    </source>
</evidence>
<dbReference type="PANTHER" id="PTHR47991">
    <property type="entry name" value="OXOGLUTARATE/IRON-DEPENDENT DIOXYGENASE"/>
    <property type="match status" value="1"/>
</dbReference>
<evidence type="ECO:0000259" key="5">
    <source>
        <dbReference type="PROSITE" id="PS51471"/>
    </source>
</evidence>
<dbReference type="Pfam" id="PF03171">
    <property type="entry name" value="2OG-FeII_Oxy"/>
    <property type="match status" value="1"/>
</dbReference>
<evidence type="ECO:0000256" key="3">
    <source>
        <dbReference type="ARBA" id="ARBA00023004"/>
    </source>
</evidence>
<comment type="caution">
    <text evidence="6">The sequence shown here is derived from an EMBL/GenBank/DDBJ whole genome shotgun (WGS) entry which is preliminary data.</text>
</comment>
<dbReference type="Pfam" id="PF14226">
    <property type="entry name" value="DIOX_N"/>
    <property type="match status" value="1"/>
</dbReference>
<dbReference type="InterPro" id="IPR050295">
    <property type="entry name" value="Plant_2OG-oxidoreductases"/>
</dbReference>
<dbReference type="EMBL" id="PKPP01004834">
    <property type="protein sequence ID" value="PWA62597.1"/>
    <property type="molecule type" value="Genomic_DNA"/>
</dbReference>
<dbReference type="FunFam" id="2.60.120.330:FF:000018">
    <property type="entry name" value="2-oxoglutarate (2OG) and Fe(II)-dependent oxygenase superfamily protein"/>
    <property type="match status" value="1"/>
</dbReference>
<keyword evidence="2 4" id="KW-0479">Metal-binding</keyword>
<dbReference type="AlphaFoldDB" id="A0A2U1MMY3"/>
<dbReference type="InterPro" id="IPR005123">
    <property type="entry name" value="Oxoglu/Fe-dep_dioxygenase_dom"/>
</dbReference>
<dbReference type="GO" id="GO:0051213">
    <property type="term" value="F:dioxygenase activity"/>
    <property type="evidence" value="ECO:0007669"/>
    <property type="project" value="UniProtKB-KW"/>
</dbReference>
<dbReference type="STRING" id="35608.A0A2U1MMY3"/>
<dbReference type="GO" id="GO:0016705">
    <property type="term" value="F:oxidoreductase activity, acting on paired donors, with incorporation or reduction of molecular oxygen"/>
    <property type="evidence" value="ECO:0007669"/>
    <property type="project" value="UniProtKB-ARBA"/>
</dbReference>
<dbReference type="InterPro" id="IPR026992">
    <property type="entry name" value="DIOX_N"/>
</dbReference>
<keyword evidence="6" id="KW-0223">Dioxygenase</keyword>
<evidence type="ECO:0000256" key="2">
    <source>
        <dbReference type="ARBA" id="ARBA00022723"/>
    </source>
</evidence>
<dbReference type="InterPro" id="IPR044861">
    <property type="entry name" value="IPNS-like_FE2OG_OXY"/>
</dbReference>
<proteinExistence type="inferred from homology"/>
<feature type="domain" description="Fe2OG dioxygenase" evidence="5">
    <location>
        <begin position="192"/>
        <end position="294"/>
    </location>
</feature>
<evidence type="ECO:0000256" key="1">
    <source>
        <dbReference type="ARBA" id="ARBA00008056"/>
    </source>
</evidence>
<sequence length="341" mass="39230">MNNKQVQEIAADCEQLPERYIRKQDEEYGANVTKSDVTSAVIPVIDLSLLISSPLELDKLKSAVITWGCFQAINHGIDGSFLEKVREISKLFFKLPADEKKKYLREENDVEGYGNDMVLSENQTLDWTDRLYLTALPQDQQRLQFWPQNPTHFREILDEYSSKIQLVNEVVLKALARSLNLEEDCFLNQYGTTAKMQARFNYYPPCPWPEKVLGVKPHADSSAITVLLQDKEVEGLQLLKDDQWVRVPIVPDALTINVGDQIEIMSNGIFKSPVHRVFVNSKNERMTLAMFCMPQTEKDIGPVDGLITDERPRLYKNVTFTLDFFFKNYQQGRRAIDACRI</sequence>
<accession>A0A2U1MMY3</accession>
<dbReference type="SUPFAM" id="SSF51197">
    <property type="entry name" value="Clavaminate synthase-like"/>
    <property type="match status" value="1"/>
</dbReference>
<keyword evidence="3 4" id="KW-0408">Iron</keyword>
<gene>
    <name evidence="6" type="ORF">CTI12_AA362130</name>
</gene>
<evidence type="ECO:0000313" key="7">
    <source>
        <dbReference type="Proteomes" id="UP000245207"/>
    </source>
</evidence>
<dbReference type="InterPro" id="IPR027443">
    <property type="entry name" value="IPNS-like_sf"/>
</dbReference>
<dbReference type="Proteomes" id="UP000245207">
    <property type="component" value="Unassembled WGS sequence"/>
</dbReference>
<comment type="similarity">
    <text evidence="1 4">Belongs to the iron/ascorbate-dependent oxidoreductase family.</text>
</comment>
<name>A0A2U1MMY3_ARTAN</name>
<reference evidence="6 7" key="1">
    <citation type="journal article" date="2018" name="Mol. Plant">
        <title>The genome of Artemisia annua provides insight into the evolution of Asteraceae family and artemisinin biosynthesis.</title>
        <authorList>
            <person name="Shen Q."/>
            <person name="Zhang L."/>
            <person name="Liao Z."/>
            <person name="Wang S."/>
            <person name="Yan T."/>
            <person name="Shi P."/>
            <person name="Liu M."/>
            <person name="Fu X."/>
            <person name="Pan Q."/>
            <person name="Wang Y."/>
            <person name="Lv Z."/>
            <person name="Lu X."/>
            <person name="Zhang F."/>
            <person name="Jiang W."/>
            <person name="Ma Y."/>
            <person name="Chen M."/>
            <person name="Hao X."/>
            <person name="Li L."/>
            <person name="Tang Y."/>
            <person name="Lv G."/>
            <person name="Zhou Y."/>
            <person name="Sun X."/>
            <person name="Brodelius P.E."/>
            <person name="Rose J.K.C."/>
            <person name="Tang K."/>
        </authorList>
    </citation>
    <scope>NUCLEOTIDE SEQUENCE [LARGE SCALE GENOMIC DNA]</scope>
    <source>
        <strain evidence="7">cv. Huhao1</strain>
        <tissue evidence="6">Leaf</tissue>
    </source>
</reference>
<protein>
    <submittedName>
        <fullName evidence="6">Non-heme dioxygenase N-terminal domain-containing protein</fullName>
    </submittedName>
</protein>
<dbReference type="GO" id="GO:0046872">
    <property type="term" value="F:metal ion binding"/>
    <property type="evidence" value="ECO:0007669"/>
    <property type="project" value="UniProtKB-KW"/>
</dbReference>
<organism evidence="6 7">
    <name type="scientific">Artemisia annua</name>
    <name type="common">Sweet wormwood</name>
    <dbReference type="NCBI Taxonomy" id="35608"/>
    <lineage>
        <taxon>Eukaryota</taxon>
        <taxon>Viridiplantae</taxon>
        <taxon>Streptophyta</taxon>
        <taxon>Embryophyta</taxon>
        <taxon>Tracheophyta</taxon>
        <taxon>Spermatophyta</taxon>
        <taxon>Magnoliopsida</taxon>
        <taxon>eudicotyledons</taxon>
        <taxon>Gunneridae</taxon>
        <taxon>Pentapetalae</taxon>
        <taxon>asterids</taxon>
        <taxon>campanulids</taxon>
        <taxon>Asterales</taxon>
        <taxon>Asteraceae</taxon>
        <taxon>Asteroideae</taxon>
        <taxon>Anthemideae</taxon>
        <taxon>Artemisiinae</taxon>
        <taxon>Artemisia</taxon>
    </lineage>
</organism>
<keyword evidence="7" id="KW-1185">Reference proteome</keyword>
<dbReference type="OrthoDB" id="288590at2759"/>
<dbReference type="PROSITE" id="PS51471">
    <property type="entry name" value="FE2OG_OXY"/>
    <property type="match status" value="1"/>
</dbReference>
<dbReference type="Gene3D" id="2.60.120.330">
    <property type="entry name" value="B-lactam Antibiotic, Isopenicillin N Synthase, Chain"/>
    <property type="match status" value="1"/>
</dbReference>